<keyword evidence="3" id="KW-1064">Adaptive immunity</keyword>
<dbReference type="SMART" id="SM00409">
    <property type="entry name" value="IG"/>
    <property type="match status" value="1"/>
</dbReference>
<evidence type="ECO:0000256" key="3">
    <source>
        <dbReference type="ARBA" id="ARBA00023130"/>
    </source>
</evidence>
<dbReference type="PANTHER" id="PTHR19367:SF36">
    <property type="entry name" value="T CELL RECEPTOR ALPHA VARIABLE 9-1"/>
    <property type="match status" value="1"/>
</dbReference>
<dbReference type="InterPro" id="IPR036179">
    <property type="entry name" value="Ig-like_dom_sf"/>
</dbReference>
<dbReference type="SMART" id="SM00406">
    <property type="entry name" value="IGv"/>
    <property type="match status" value="1"/>
</dbReference>
<dbReference type="InterPro" id="IPR013106">
    <property type="entry name" value="Ig_V-set"/>
</dbReference>
<keyword evidence="4" id="KW-0675">Receptor</keyword>
<keyword evidence="2" id="KW-0391">Immunity</keyword>
<dbReference type="Ensembl" id="ENSCCNT00000014598.1">
    <property type="protein sequence ID" value="ENSCCNP00000011155.1"/>
    <property type="gene ID" value="ENSCCNG00000011554.1"/>
</dbReference>
<dbReference type="InterPro" id="IPR051287">
    <property type="entry name" value="TCR_variable_region"/>
</dbReference>
<dbReference type="GO" id="GO:0002250">
    <property type="term" value="P:adaptive immune response"/>
    <property type="evidence" value="ECO:0007669"/>
    <property type="project" value="UniProtKB-KW"/>
</dbReference>
<dbReference type="AlphaFoldDB" id="A0A8C0WG33"/>
<evidence type="ECO:0000313" key="8">
    <source>
        <dbReference type="Ensembl" id="ENSCCNP00000011155.1"/>
    </source>
</evidence>
<dbReference type="SUPFAM" id="SSF48726">
    <property type="entry name" value="Immunoglobulin"/>
    <property type="match status" value="1"/>
</dbReference>
<keyword evidence="6" id="KW-1279">T cell receptor</keyword>
<evidence type="ECO:0000256" key="6">
    <source>
        <dbReference type="ARBA" id="ARBA00043266"/>
    </source>
</evidence>
<keyword evidence="1" id="KW-0732">Signal</keyword>
<dbReference type="PANTHER" id="PTHR19367">
    <property type="entry name" value="T-CELL RECEPTOR ALPHA CHAIN V REGION"/>
    <property type="match status" value="1"/>
</dbReference>
<proteinExistence type="predicted"/>
<evidence type="ECO:0000259" key="7">
    <source>
        <dbReference type="PROSITE" id="PS50835"/>
    </source>
</evidence>
<dbReference type="PROSITE" id="PS50835">
    <property type="entry name" value="IG_LIKE"/>
    <property type="match status" value="1"/>
</dbReference>
<dbReference type="Gene3D" id="2.60.40.10">
    <property type="entry name" value="Immunoglobulins"/>
    <property type="match status" value="1"/>
</dbReference>
<dbReference type="Pfam" id="PF07686">
    <property type="entry name" value="V-set"/>
    <property type="match status" value="1"/>
</dbReference>
<dbReference type="InterPro" id="IPR003599">
    <property type="entry name" value="Ig_sub"/>
</dbReference>
<dbReference type="InterPro" id="IPR007110">
    <property type="entry name" value="Ig-like_dom"/>
</dbReference>
<evidence type="ECO:0000256" key="5">
    <source>
        <dbReference type="ARBA" id="ARBA00023319"/>
    </source>
</evidence>
<keyword evidence="5" id="KW-0393">Immunoglobulin domain</keyword>
<organism evidence="8">
    <name type="scientific">Castor canadensis</name>
    <name type="common">American beaver</name>
    <dbReference type="NCBI Taxonomy" id="51338"/>
    <lineage>
        <taxon>Eukaryota</taxon>
        <taxon>Metazoa</taxon>
        <taxon>Chordata</taxon>
        <taxon>Craniata</taxon>
        <taxon>Vertebrata</taxon>
        <taxon>Euteleostomi</taxon>
        <taxon>Mammalia</taxon>
        <taxon>Eutheria</taxon>
        <taxon>Euarchontoglires</taxon>
        <taxon>Glires</taxon>
        <taxon>Rodentia</taxon>
        <taxon>Castorimorpha</taxon>
        <taxon>Castoridae</taxon>
        <taxon>Castor</taxon>
    </lineage>
</organism>
<evidence type="ECO:0000256" key="2">
    <source>
        <dbReference type="ARBA" id="ARBA00022859"/>
    </source>
</evidence>
<dbReference type="InterPro" id="IPR013783">
    <property type="entry name" value="Ig-like_fold"/>
</dbReference>
<evidence type="ECO:0000256" key="1">
    <source>
        <dbReference type="ARBA" id="ARBA00022729"/>
    </source>
</evidence>
<feature type="domain" description="Ig-like" evidence="7">
    <location>
        <begin position="11"/>
        <end position="125"/>
    </location>
</feature>
<protein>
    <recommendedName>
        <fullName evidence="7">Ig-like domain-containing protein</fullName>
    </recommendedName>
</protein>
<reference evidence="8" key="1">
    <citation type="submission" date="2023-09" db="UniProtKB">
        <authorList>
            <consortium name="Ensembl"/>
        </authorList>
    </citation>
    <scope>IDENTIFICATION</scope>
</reference>
<accession>A0A8C0WG33</accession>
<dbReference type="GO" id="GO:0042101">
    <property type="term" value="C:T cell receptor complex"/>
    <property type="evidence" value="ECO:0007669"/>
    <property type="project" value="UniProtKB-KW"/>
</dbReference>
<name>A0A8C0WG33_CASCN</name>
<sequence>GVHLPNTCTFPVLTLTHIHLLTTEGEVTLSEGAPLTMNCSYETTQYPSLYWYVQYPGEGLQLLFRVTRDGEKGSHKGFEATYSRKSTSFHLEKASVHESDTAVYYCVLSDTVAETTGGASRVTVRTQ</sequence>
<evidence type="ECO:0000256" key="4">
    <source>
        <dbReference type="ARBA" id="ARBA00023170"/>
    </source>
</evidence>